<protein>
    <submittedName>
        <fullName evidence="1">Uncharacterized protein</fullName>
    </submittedName>
</protein>
<gene>
    <name evidence="1" type="ORF">HAND00432_LOCUS18024</name>
</gene>
<evidence type="ECO:0000313" key="1">
    <source>
        <dbReference type="EMBL" id="CAD8966519.1"/>
    </source>
</evidence>
<reference evidence="1" key="1">
    <citation type="submission" date="2021-01" db="EMBL/GenBank/DDBJ databases">
        <authorList>
            <person name="Corre E."/>
            <person name="Pelletier E."/>
            <person name="Niang G."/>
            <person name="Scheremetjew M."/>
            <person name="Finn R."/>
            <person name="Kale V."/>
            <person name="Holt S."/>
            <person name="Cochrane G."/>
            <person name="Meng A."/>
            <person name="Brown T."/>
            <person name="Cohen L."/>
        </authorList>
    </citation>
    <scope>NUCLEOTIDE SEQUENCE</scope>
    <source>
        <strain evidence="1">CCMP644</strain>
    </source>
</reference>
<proteinExistence type="predicted"/>
<organism evidence="1">
    <name type="scientific">Hemiselmis andersenii</name>
    <name type="common">Cryptophyte alga</name>
    <dbReference type="NCBI Taxonomy" id="464988"/>
    <lineage>
        <taxon>Eukaryota</taxon>
        <taxon>Cryptophyceae</taxon>
        <taxon>Cryptomonadales</taxon>
        <taxon>Hemiselmidaceae</taxon>
        <taxon>Hemiselmis</taxon>
    </lineage>
</organism>
<sequence>MPTLKGAILGAVGGLVAPLYPERTQARSLHAIANLVGDDNLCIAMLRVPDLYASLNEIRTQGFTGEEPPNEESEEHLRRALARMSQVRYGTLTWREPQRMR</sequence>
<accession>A0A7S1E5V4</accession>
<dbReference type="AlphaFoldDB" id="A0A7S1E5V4"/>
<dbReference type="EMBL" id="HBFX01029945">
    <property type="protein sequence ID" value="CAD8966519.1"/>
    <property type="molecule type" value="Transcribed_RNA"/>
</dbReference>
<name>A0A7S1E5V4_HEMAN</name>